<evidence type="ECO:0000259" key="1">
    <source>
        <dbReference type="Pfam" id="PF05050"/>
    </source>
</evidence>
<evidence type="ECO:0000313" key="3">
    <source>
        <dbReference type="Proteomes" id="UP000193335"/>
    </source>
</evidence>
<dbReference type="PANTHER" id="PTHR34203:SF15">
    <property type="entry name" value="SLL1173 PROTEIN"/>
    <property type="match status" value="1"/>
</dbReference>
<dbReference type="InterPro" id="IPR052514">
    <property type="entry name" value="SAM-dependent_MTase"/>
</dbReference>
<dbReference type="InterPro" id="IPR006342">
    <property type="entry name" value="FkbM_mtfrase"/>
</dbReference>
<dbReference type="EMBL" id="NAFL01000287">
    <property type="protein sequence ID" value="OSJ21658.1"/>
    <property type="molecule type" value="Genomic_DNA"/>
</dbReference>
<protein>
    <submittedName>
        <fullName evidence="2">Methyltransferase FkbM</fullName>
    </submittedName>
</protein>
<dbReference type="SUPFAM" id="SSF53335">
    <property type="entry name" value="S-adenosyl-L-methionine-dependent methyltransferases"/>
    <property type="match status" value="1"/>
</dbReference>
<dbReference type="NCBIfam" id="TIGR01444">
    <property type="entry name" value="fkbM_fam"/>
    <property type="match status" value="1"/>
</dbReference>
<gene>
    <name evidence="2" type="ORF">BSZ19_49160</name>
</gene>
<feature type="domain" description="Methyltransferase FkbM" evidence="1">
    <location>
        <begin position="18"/>
        <end position="164"/>
    </location>
</feature>
<keyword evidence="2" id="KW-0489">Methyltransferase</keyword>
<dbReference type="CDD" id="cd02440">
    <property type="entry name" value="AdoMet_MTases"/>
    <property type="match status" value="1"/>
</dbReference>
<dbReference type="Gene3D" id="3.40.50.150">
    <property type="entry name" value="Vaccinia Virus protein VP39"/>
    <property type="match status" value="1"/>
</dbReference>
<dbReference type="PANTHER" id="PTHR34203">
    <property type="entry name" value="METHYLTRANSFERASE, FKBM FAMILY PROTEIN"/>
    <property type="match status" value="1"/>
</dbReference>
<proteinExistence type="predicted"/>
<sequence>MQLKALLRLRLTGATVLDIGANKGIYSYWLAKAVGPRGRVLAIEPQPEMAEYIRQRGLGPNVEIVNLALSDAGGVSQLSRKRPGDGSASLSRNIGGSIPVKLAKLDDIGPISNLKFIKCDVEGHELKVFRGGEHLIRKFSPVIQFESTPGEITPLLEFFSSLGYSGIMFLGKTYAQIKDISTIPHPKFGLSGHRDFIFFPKEAIGSIIPQDHDMMRWHKDR</sequence>
<name>A0A1Y2J795_BRAJP</name>
<dbReference type="InterPro" id="IPR029063">
    <property type="entry name" value="SAM-dependent_MTases_sf"/>
</dbReference>
<evidence type="ECO:0000313" key="2">
    <source>
        <dbReference type="EMBL" id="OSJ21658.1"/>
    </source>
</evidence>
<dbReference type="AlphaFoldDB" id="A0A1Y2J795"/>
<keyword evidence="2" id="KW-0808">Transferase</keyword>
<reference evidence="2 3" key="1">
    <citation type="submission" date="2017-03" db="EMBL/GenBank/DDBJ databases">
        <title>Whole genome sequences of fourteen strains of Bradyrhizobium canariense and one strain of Bradyrhizobium japonicum isolated from Lupinus (Papilionoideae: Genisteae) species in Algeria.</title>
        <authorList>
            <person name="Crovadore J."/>
            <person name="Chekireb D."/>
            <person name="Brachmann A."/>
            <person name="Chablais R."/>
            <person name="Cochard B."/>
            <person name="Lefort F."/>
        </authorList>
    </citation>
    <scope>NUCLEOTIDE SEQUENCE [LARGE SCALE GENOMIC DNA]</scope>
    <source>
        <strain evidence="2 3">UBMA197</strain>
    </source>
</reference>
<dbReference type="Pfam" id="PF05050">
    <property type="entry name" value="Methyltransf_21"/>
    <property type="match status" value="1"/>
</dbReference>
<dbReference type="GO" id="GO:0008168">
    <property type="term" value="F:methyltransferase activity"/>
    <property type="evidence" value="ECO:0007669"/>
    <property type="project" value="UniProtKB-KW"/>
</dbReference>
<dbReference type="Proteomes" id="UP000193335">
    <property type="component" value="Unassembled WGS sequence"/>
</dbReference>
<dbReference type="GO" id="GO:0032259">
    <property type="term" value="P:methylation"/>
    <property type="evidence" value="ECO:0007669"/>
    <property type="project" value="UniProtKB-KW"/>
</dbReference>
<comment type="caution">
    <text evidence="2">The sequence shown here is derived from an EMBL/GenBank/DDBJ whole genome shotgun (WGS) entry which is preliminary data.</text>
</comment>
<accession>A0A1Y2J795</accession>
<organism evidence="2 3">
    <name type="scientific">Bradyrhizobium japonicum</name>
    <dbReference type="NCBI Taxonomy" id="375"/>
    <lineage>
        <taxon>Bacteria</taxon>
        <taxon>Pseudomonadati</taxon>
        <taxon>Pseudomonadota</taxon>
        <taxon>Alphaproteobacteria</taxon>
        <taxon>Hyphomicrobiales</taxon>
        <taxon>Nitrobacteraceae</taxon>
        <taxon>Bradyrhizobium</taxon>
    </lineage>
</organism>